<proteinExistence type="inferred from homology"/>
<dbReference type="InterPro" id="IPR008979">
    <property type="entry name" value="Galactose-bd-like_sf"/>
</dbReference>
<dbReference type="PANTHER" id="PTHR42732:SF1">
    <property type="entry name" value="BETA-MANNOSIDASE"/>
    <property type="match status" value="1"/>
</dbReference>
<evidence type="ECO:0000259" key="10">
    <source>
        <dbReference type="Pfam" id="PF18565"/>
    </source>
</evidence>
<organism evidence="11 12">
    <name type="scientific">Chryseotalea sanaruensis</name>
    <dbReference type="NCBI Taxonomy" id="2482724"/>
    <lineage>
        <taxon>Bacteria</taxon>
        <taxon>Pseudomonadati</taxon>
        <taxon>Bacteroidota</taxon>
        <taxon>Cytophagia</taxon>
        <taxon>Cytophagales</taxon>
        <taxon>Chryseotaleaceae</taxon>
        <taxon>Chryseotalea</taxon>
    </lineage>
</organism>
<keyword evidence="12" id="KW-1185">Reference proteome</keyword>
<dbReference type="Pfam" id="PF02836">
    <property type="entry name" value="Glyco_hydro_2_C"/>
    <property type="match status" value="2"/>
</dbReference>
<evidence type="ECO:0000259" key="6">
    <source>
        <dbReference type="Pfam" id="PF00703"/>
    </source>
</evidence>
<dbReference type="GO" id="GO:0031218">
    <property type="term" value="F:arabinogalactan endo-1,4-beta-galactosidase activity"/>
    <property type="evidence" value="ECO:0007669"/>
    <property type="project" value="UniProtKB-EC"/>
</dbReference>
<dbReference type="SUPFAM" id="SSF51445">
    <property type="entry name" value="(Trans)glycosidases"/>
    <property type="match status" value="2"/>
</dbReference>
<dbReference type="EC" id="3.2.1.89" evidence="5"/>
<dbReference type="InterPro" id="IPR023232">
    <property type="entry name" value="Glyco_hydro_2_AS"/>
</dbReference>
<feature type="domain" description="Glycosyl hydrolases family 2 sugar binding" evidence="8">
    <location>
        <begin position="117"/>
        <end position="209"/>
    </location>
</feature>
<dbReference type="InterPro" id="IPR048230">
    <property type="entry name" value="GalA-like"/>
</dbReference>
<feature type="domain" description="Glycoside hydrolase family 2 immunoglobulin-like beta-sandwich" evidence="6">
    <location>
        <begin position="220"/>
        <end position="324"/>
    </location>
</feature>
<feature type="domain" description="Glycoside hydrolase family 2" evidence="10">
    <location>
        <begin position="697"/>
        <end position="798"/>
    </location>
</feature>
<dbReference type="EMBL" id="BHXQ01000002">
    <property type="protein sequence ID" value="GCC51000.1"/>
    <property type="molecule type" value="Genomic_DNA"/>
</dbReference>
<dbReference type="InterPro" id="IPR006104">
    <property type="entry name" value="Glyco_hydro_2_N"/>
</dbReference>
<reference evidence="11 12" key="1">
    <citation type="submission" date="2018-11" db="EMBL/GenBank/DDBJ databases">
        <title>Chryseotalea sanarue gen. nov., sp., nov., a member of the family Cytophagaceae, isolated from a brackish lake in Hamamatsu Japan.</title>
        <authorList>
            <person name="Maejima Y."/>
            <person name="Iino T."/>
            <person name="Muraguchi Y."/>
            <person name="Fukuda K."/>
            <person name="Ohkuma M."/>
            <person name="Moriuchi R."/>
            <person name="Dohra H."/>
            <person name="Kimbara K."/>
            <person name="Shintani M."/>
        </authorList>
    </citation>
    <scope>NUCLEOTIDE SEQUENCE [LARGE SCALE GENOMIC DNA]</scope>
    <source>
        <strain evidence="11 12">Ys</strain>
    </source>
</reference>
<dbReference type="InterPro" id="IPR013783">
    <property type="entry name" value="Ig-like_fold"/>
</dbReference>
<dbReference type="OrthoDB" id="857501at2"/>
<feature type="domain" description="Glycoside hydrolase family 2 catalytic" evidence="7">
    <location>
        <begin position="331"/>
        <end position="406"/>
    </location>
</feature>
<evidence type="ECO:0000259" key="7">
    <source>
        <dbReference type="Pfam" id="PF02836"/>
    </source>
</evidence>
<dbReference type="InterPro" id="IPR032311">
    <property type="entry name" value="DUF4982"/>
</dbReference>
<dbReference type="Pfam" id="PF02837">
    <property type="entry name" value="Glyco_hydro_2_N"/>
    <property type="match status" value="1"/>
</dbReference>
<accession>A0A401U7Y3</accession>
<keyword evidence="5" id="KW-0732">Signal</keyword>
<dbReference type="GO" id="GO:0015926">
    <property type="term" value="F:glucosidase activity"/>
    <property type="evidence" value="ECO:0007669"/>
    <property type="project" value="InterPro"/>
</dbReference>
<dbReference type="InterPro" id="IPR036156">
    <property type="entry name" value="Beta-gal/glucu_dom_sf"/>
</dbReference>
<dbReference type="RefSeq" id="WP_127121645.1">
    <property type="nucleotide sequence ID" value="NZ_BHXQ01000002.1"/>
</dbReference>
<dbReference type="Pfam" id="PF18565">
    <property type="entry name" value="Glyco_hydro2_C5"/>
    <property type="match status" value="1"/>
</dbReference>
<feature type="domain" description="DUF4982" evidence="9">
    <location>
        <begin position="627"/>
        <end position="682"/>
    </location>
</feature>
<dbReference type="InterPro" id="IPR017853">
    <property type="entry name" value="GH"/>
</dbReference>
<protein>
    <recommendedName>
        <fullName evidence="5">Arabinogalactan endo-beta-1,4-galactanase</fullName>
        <ecNumber evidence="5">3.2.1.89</ecNumber>
    </recommendedName>
</protein>
<sequence>MKATRNIQQSLFCLTLILAFAFNAHAQQKINFDNDWRFHFGHANDPEKDFNYSLSTIFSKSGSAVGTAIDPKYNDSLWRKLNVPHDWAVELPFVNKDNFDVQSHGYKPVGGFFPETSIGWYRKHFNIDKSDSGSRFQLQFDGIFRNASVWVNGFYLGTNDSGYVGVTYDITDYIYFKKENVVVVRVDATQYEGWFYEGAGIYRHIWLNKLNNLHFATGGVFAYSTVQDKNATISIETTIENQNLAPANCTVFSYLTDRTGRKLAQTKEQTLNLAVNAQGKLIQKITVNNPRLWSLEDPYLYKLVSVIKSNGSIVHTNKERIGIRTIKIDAKEGFFLNGKHIKLLGTNNHQDHAGLGSALPDYLQFYRIRLLKNMGSNAYRASHHAPTPELLDACDSLGMLVMNEQRLLNSSPEYMDQFTRLILRDRNHPSVFMWSIGNEEGWIQTNSVGKRIAQTLLAKQKELDPTRTSIYAADLANVFNGVNEVSPVRGFNYRQFAVADYHRDHPTQPIIGTEMGSTVTTRGIYHKDSIRAYVPDQDITAPWWASKAEDWWTLAANSKFWLGGFIWTGLDYRGEPTPYKWPNINSHFGVMDVCGFPKNIYYYYQSWWTNHDILHISPHWNWPNKRGETIDVWVNSNADEVELFLNGKTLGKKVMPRNSHLKWPVVYEQGKLEAIGYKKGKVLKTKVETTWQPFEVVLTPYKTTMLADGKDATVINISIIDNQGREVPTADNMVRFEISGDAKIIGVGNGDPSSHEPDKCEEGRWQRSAFNGKCQVIIQAGTKPGIIRFEAKAAGLWSGATDIITVSPGSVASITRDKTYDLSGESAKGREVTKMMGADISFLPELEARGIKFSDKGVEKDAIQILKDHGFNYVRLRIFNNPAHEKGYSPDKGFCDLQNTLVMAKRVKAAGMKLLLDFHYSDYWADPGKQYKPEAWKDLGFTDLKKSVYSYTKEVMTALKEQGTTPDMVQVGNEINHGIIWPEGSVSHLDSLAQLIRAGTAAVKAVDPTVVMMLHVALGGQHDESAFFIDNMVARGVQFDVIGESYYPKWHGTLDDLRDNLNDLVKRYNKDVIVVEYSHRKEEVNKIAFEVEGGRGKGTCIWEPLSTWESIFDKEGKSNELIELYDVMSKAYLKK</sequence>
<dbReference type="Proteomes" id="UP000288227">
    <property type="component" value="Unassembled WGS sequence"/>
</dbReference>
<comment type="similarity">
    <text evidence="1">Belongs to the glycosyl hydrolase 2 family.</text>
</comment>
<comment type="catalytic activity">
    <reaction evidence="5">
        <text>The enzyme specifically hydrolyzes (1-&gt;4)-beta-D-galactosidic linkages in type I arabinogalactans.</text>
        <dbReference type="EC" id="3.2.1.89"/>
    </reaction>
</comment>
<dbReference type="Pfam" id="PF07745">
    <property type="entry name" value="Glyco_hydro_53"/>
    <property type="match status" value="1"/>
</dbReference>
<dbReference type="Pfam" id="PF16355">
    <property type="entry name" value="DUF4982"/>
    <property type="match status" value="1"/>
</dbReference>
<dbReference type="InterPro" id="IPR006102">
    <property type="entry name" value="Ig-like_GH2"/>
</dbReference>
<dbReference type="SUPFAM" id="SSF49303">
    <property type="entry name" value="beta-Galactosidase/glucuronidase domain"/>
    <property type="match status" value="1"/>
</dbReference>
<keyword evidence="3 5" id="KW-0378">Hydrolase</keyword>
<dbReference type="Pfam" id="PF00703">
    <property type="entry name" value="Glyco_hydro_2"/>
    <property type="match status" value="1"/>
</dbReference>
<dbReference type="InterPro" id="IPR040605">
    <property type="entry name" value="Glyco_hydro2_dom5"/>
</dbReference>
<feature type="signal peptide" evidence="5">
    <location>
        <begin position="1"/>
        <end position="26"/>
    </location>
</feature>
<comment type="similarity">
    <text evidence="2 5">Belongs to the glycosyl hydrolase 53 family.</text>
</comment>
<dbReference type="PROSITE" id="PS00608">
    <property type="entry name" value="GLYCOSYL_HYDROL_F2_2"/>
    <property type="match status" value="1"/>
</dbReference>
<dbReference type="AlphaFoldDB" id="A0A401U7Y3"/>
<feature type="domain" description="Glycoside hydrolase family 2 catalytic" evidence="7">
    <location>
        <begin position="412"/>
        <end position="525"/>
    </location>
</feature>
<feature type="chain" id="PRO_5018819959" description="Arabinogalactan endo-beta-1,4-galactanase" evidence="5">
    <location>
        <begin position="27"/>
        <end position="1135"/>
    </location>
</feature>
<evidence type="ECO:0000256" key="1">
    <source>
        <dbReference type="ARBA" id="ARBA00007401"/>
    </source>
</evidence>
<dbReference type="GO" id="GO:0005975">
    <property type="term" value="P:carbohydrate metabolic process"/>
    <property type="evidence" value="ECO:0007669"/>
    <property type="project" value="InterPro"/>
</dbReference>
<evidence type="ECO:0000259" key="9">
    <source>
        <dbReference type="Pfam" id="PF16355"/>
    </source>
</evidence>
<dbReference type="Gene3D" id="3.20.20.80">
    <property type="entry name" value="Glycosidases"/>
    <property type="match status" value="2"/>
</dbReference>
<dbReference type="InterPro" id="IPR011683">
    <property type="entry name" value="Glyco_hydro_53"/>
</dbReference>
<dbReference type="NCBIfam" id="NF041462">
    <property type="entry name" value="GalA"/>
    <property type="match status" value="1"/>
</dbReference>
<dbReference type="Gene3D" id="2.60.40.10">
    <property type="entry name" value="Immunoglobulins"/>
    <property type="match status" value="3"/>
</dbReference>
<evidence type="ECO:0000256" key="4">
    <source>
        <dbReference type="ARBA" id="ARBA00023295"/>
    </source>
</evidence>
<evidence type="ECO:0000313" key="11">
    <source>
        <dbReference type="EMBL" id="GCC51000.1"/>
    </source>
</evidence>
<dbReference type="PANTHER" id="PTHR42732">
    <property type="entry name" value="BETA-GALACTOSIDASE"/>
    <property type="match status" value="1"/>
</dbReference>
<evidence type="ECO:0000313" key="12">
    <source>
        <dbReference type="Proteomes" id="UP000288227"/>
    </source>
</evidence>
<evidence type="ECO:0000256" key="5">
    <source>
        <dbReference type="RuleBase" id="RU361192"/>
    </source>
</evidence>
<dbReference type="InterPro" id="IPR006103">
    <property type="entry name" value="Glyco_hydro_2_cat"/>
</dbReference>
<dbReference type="PRINTS" id="PR00132">
    <property type="entry name" value="GLHYDRLASE2"/>
</dbReference>
<dbReference type="InterPro" id="IPR006101">
    <property type="entry name" value="Glyco_hydro_2"/>
</dbReference>
<name>A0A401U7Y3_9BACT</name>
<keyword evidence="4 5" id="KW-0326">Glycosidase</keyword>
<gene>
    <name evidence="11" type="ORF">SanaruYs_12200</name>
</gene>
<dbReference type="SUPFAM" id="SSF49785">
    <property type="entry name" value="Galactose-binding domain-like"/>
    <property type="match status" value="1"/>
</dbReference>
<evidence type="ECO:0000256" key="2">
    <source>
        <dbReference type="ARBA" id="ARBA00010687"/>
    </source>
</evidence>
<dbReference type="Gene3D" id="2.60.120.260">
    <property type="entry name" value="Galactose-binding domain-like"/>
    <property type="match status" value="1"/>
</dbReference>
<dbReference type="InterPro" id="IPR051913">
    <property type="entry name" value="GH2_Domain-Containing"/>
</dbReference>
<evidence type="ECO:0000256" key="3">
    <source>
        <dbReference type="ARBA" id="ARBA00022801"/>
    </source>
</evidence>
<comment type="caution">
    <text evidence="11">The sequence shown here is derived from an EMBL/GenBank/DDBJ whole genome shotgun (WGS) entry which is preliminary data.</text>
</comment>
<evidence type="ECO:0000259" key="8">
    <source>
        <dbReference type="Pfam" id="PF02837"/>
    </source>
</evidence>